<accession>A0A1R3KEI9</accession>
<organism evidence="2 3">
    <name type="scientific">Corchorus olitorius</name>
    <dbReference type="NCBI Taxonomy" id="93759"/>
    <lineage>
        <taxon>Eukaryota</taxon>
        <taxon>Viridiplantae</taxon>
        <taxon>Streptophyta</taxon>
        <taxon>Embryophyta</taxon>
        <taxon>Tracheophyta</taxon>
        <taxon>Spermatophyta</taxon>
        <taxon>Magnoliopsida</taxon>
        <taxon>eudicotyledons</taxon>
        <taxon>Gunneridae</taxon>
        <taxon>Pentapetalae</taxon>
        <taxon>rosids</taxon>
        <taxon>malvids</taxon>
        <taxon>Malvales</taxon>
        <taxon>Malvaceae</taxon>
        <taxon>Grewioideae</taxon>
        <taxon>Apeibeae</taxon>
        <taxon>Corchorus</taxon>
    </lineage>
</organism>
<keyword evidence="1" id="KW-0812">Transmembrane</keyword>
<keyword evidence="1" id="KW-1133">Transmembrane helix</keyword>
<name>A0A1R3KEI9_9ROSI</name>
<evidence type="ECO:0000313" key="3">
    <source>
        <dbReference type="Proteomes" id="UP000187203"/>
    </source>
</evidence>
<evidence type="ECO:0000313" key="2">
    <source>
        <dbReference type="EMBL" id="OMP05485.1"/>
    </source>
</evidence>
<proteinExistence type="predicted"/>
<protein>
    <submittedName>
        <fullName evidence="2">Uncharacterized protein</fullName>
    </submittedName>
</protein>
<keyword evidence="3" id="KW-1185">Reference proteome</keyword>
<dbReference type="EMBL" id="AWUE01013970">
    <property type="protein sequence ID" value="OMP05485.1"/>
    <property type="molecule type" value="Genomic_DNA"/>
</dbReference>
<evidence type="ECO:0000256" key="1">
    <source>
        <dbReference type="SAM" id="Phobius"/>
    </source>
</evidence>
<dbReference type="AlphaFoldDB" id="A0A1R3KEI9"/>
<sequence>MLTCWTGNDGAYGIVNLKLGVYGNMVAARTVSKSDTCESSILHPTWLGSALTSILVCFIVVLPLNGELGML</sequence>
<reference evidence="3" key="1">
    <citation type="submission" date="2013-09" db="EMBL/GenBank/DDBJ databases">
        <title>Corchorus olitorius genome sequencing.</title>
        <authorList>
            <person name="Alam M."/>
            <person name="Haque M.S."/>
            <person name="Islam M.S."/>
            <person name="Emdad E.M."/>
            <person name="Islam M.M."/>
            <person name="Ahmed B."/>
            <person name="Halim A."/>
            <person name="Hossen Q.M.M."/>
            <person name="Hossain M.Z."/>
            <person name="Ahmed R."/>
            <person name="Khan M.M."/>
            <person name="Islam R."/>
            <person name="Rashid M.M."/>
            <person name="Khan S.A."/>
            <person name="Rahman M.S."/>
            <person name="Alam M."/>
            <person name="Yahiya A.S."/>
            <person name="Khan M.S."/>
            <person name="Azam M.S."/>
            <person name="Haque T."/>
            <person name="Lashkar M.Z.H."/>
            <person name="Akhand A.I."/>
            <person name="Morshed G."/>
            <person name="Roy S."/>
            <person name="Uddin K.S."/>
            <person name="Rabeya T."/>
            <person name="Hossain A.S."/>
            <person name="Chowdhury A."/>
            <person name="Snigdha A.R."/>
            <person name="Mortoza M.S."/>
            <person name="Matin S.A."/>
            <person name="Hoque S.M.E."/>
            <person name="Islam M.K."/>
            <person name="Roy D.K."/>
            <person name="Haider R."/>
            <person name="Moosa M.M."/>
            <person name="Elias S.M."/>
            <person name="Hasan A.M."/>
            <person name="Jahan S."/>
            <person name="Shafiuddin M."/>
            <person name="Mahmood N."/>
            <person name="Shommy N.S."/>
        </authorList>
    </citation>
    <scope>NUCLEOTIDE SEQUENCE [LARGE SCALE GENOMIC DNA]</scope>
    <source>
        <strain evidence="3">cv. O-4</strain>
    </source>
</reference>
<keyword evidence="1" id="KW-0472">Membrane</keyword>
<comment type="caution">
    <text evidence="2">The sequence shown here is derived from an EMBL/GenBank/DDBJ whole genome shotgun (WGS) entry which is preliminary data.</text>
</comment>
<gene>
    <name evidence="2" type="ORF">COLO4_08822</name>
</gene>
<dbReference type="Proteomes" id="UP000187203">
    <property type="component" value="Unassembled WGS sequence"/>
</dbReference>
<feature type="transmembrane region" description="Helical" evidence="1">
    <location>
        <begin position="46"/>
        <end position="64"/>
    </location>
</feature>